<dbReference type="Pfam" id="PF01273">
    <property type="entry name" value="LBP_BPI_CETP"/>
    <property type="match status" value="1"/>
</dbReference>
<evidence type="ECO:0000313" key="9">
    <source>
        <dbReference type="RefSeq" id="XP_060059256.1"/>
    </source>
</evidence>
<evidence type="ECO:0000313" key="8">
    <source>
        <dbReference type="Proteomes" id="UP001652624"/>
    </source>
</evidence>
<protein>
    <submittedName>
        <fullName evidence="9">BPI fold-containing family A member 2</fullName>
    </submittedName>
</protein>
<feature type="chain" id="PRO_5046375572" evidence="6">
    <location>
        <begin position="20"/>
        <end position="242"/>
    </location>
</feature>
<accession>A0ABM3YDV5</accession>
<dbReference type="InterPro" id="IPR052507">
    <property type="entry name" value="BPI_fold-antibacterial"/>
</dbReference>
<evidence type="ECO:0000256" key="3">
    <source>
        <dbReference type="ARBA" id="ARBA00022525"/>
    </source>
</evidence>
<organism evidence="8 9">
    <name type="scientific">Erinaceus europaeus</name>
    <name type="common">Western European hedgehog</name>
    <dbReference type="NCBI Taxonomy" id="9365"/>
    <lineage>
        <taxon>Eukaryota</taxon>
        <taxon>Metazoa</taxon>
        <taxon>Chordata</taxon>
        <taxon>Craniata</taxon>
        <taxon>Vertebrata</taxon>
        <taxon>Euteleostomi</taxon>
        <taxon>Mammalia</taxon>
        <taxon>Eutheria</taxon>
        <taxon>Laurasiatheria</taxon>
        <taxon>Eulipotyphla</taxon>
        <taxon>Erinaceidae</taxon>
        <taxon>Erinaceinae</taxon>
        <taxon>Erinaceus</taxon>
    </lineage>
</organism>
<reference evidence="9" key="2">
    <citation type="submission" date="2025-08" db="UniProtKB">
        <authorList>
            <consortium name="RefSeq"/>
        </authorList>
    </citation>
    <scope>IDENTIFICATION</scope>
</reference>
<comment type="subcellular location">
    <subcellularLocation>
        <location evidence="1">Secreted</location>
    </subcellularLocation>
</comment>
<evidence type="ECO:0000256" key="6">
    <source>
        <dbReference type="SAM" id="SignalP"/>
    </source>
</evidence>
<proteinExistence type="inferred from homology"/>
<feature type="signal peptide" evidence="6">
    <location>
        <begin position="1"/>
        <end position="19"/>
    </location>
</feature>
<sequence length="242" mass="25766">MFQLWKLFLLCGLLTGTSASLPNNDGLLGDVDNPLNSNDLSAEGDLKPINDKELQVVGGTVDSVFQSTLGNVKTDTEQAVLKLDGYTTTINGYILKINSPQILDIKSEVTPDGKGINLRIPIRLRVSVSLPLIGQVLDLQVALDLLSGVSLKVNDETGLLGLVATECASDPASLSLSLLNSRLTLLNKILGVVTGIVENVLSTLLENVLCPVVQVLVKTLAVQDIQGITSNLNQQVNEPFVI</sequence>
<reference evidence="8" key="1">
    <citation type="submission" date="2025-05" db="UniProtKB">
        <authorList>
            <consortium name="RefSeq"/>
        </authorList>
    </citation>
    <scope>NUCLEOTIDE SEQUENCE [LARGE SCALE GENOMIC DNA]</scope>
</reference>
<dbReference type="InterPro" id="IPR017943">
    <property type="entry name" value="Bactericidal_perm-incr_a/b_dom"/>
</dbReference>
<keyword evidence="4 6" id="KW-0732">Signal</keyword>
<evidence type="ECO:0000256" key="4">
    <source>
        <dbReference type="ARBA" id="ARBA00022729"/>
    </source>
</evidence>
<name>A0ABM3YDV5_ERIEU</name>
<dbReference type="GeneID" id="132541889"/>
<feature type="domain" description="Lipid-binding serum glycoprotein N-terminal" evidence="7">
    <location>
        <begin position="71"/>
        <end position="220"/>
    </location>
</feature>
<keyword evidence="8" id="KW-1185">Reference proteome</keyword>
<dbReference type="InterPro" id="IPR017942">
    <property type="entry name" value="Lipid-bd_serum_glycop_N"/>
</dbReference>
<dbReference type="PANTHER" id="PTHR47145">
    <property type="entry name" value="BPI FOLD-CONTAINING FAMILY A MEMBER 2"/>
    <property type="match status" value="1"/>
</dbReference>
<dbReference type="Proteomes" id="UP001652624">
    <property type="component" value="Chromosome 1"/>
</dbReference>
<keyword evidence="5" id="KW-1015">Disulfide bond</keyword>
<dbReference type="RefSeq" id="XP_060059256.1">
    <property type="nucleotide sequence ID" value="XM_060203273.1"/>
</dbReference>
<evidence type="ECO:0000256" key="5">
    <source>
        <dbReference type="ARBA" id="ARBA00023157"/>
    </source>
</evidence>
<keyword evidence="3" id="KW-0964">Secreted</keyword>
<evidence type="ECO:0000256" key="1">
    <source>
        <dbReference type="ARBA" id="ARBA00004613"/>
    </source>
</evidence>
<dbReference type="Gene3D" id="3.15.10.10">
    <property type="entry name" value="Bactericidal permeability-increasing protein, domain 1"/>
    <property type="match status" value="1"/>
</dbReference>
<dbReference type="PANTHER" id="PTHR47145:SF1">
    <property type="entry name" value="BPI FOLD-CONTAINING FAMILY A MEMBER 2"/>
    <property type="match status" value="1"/>
</dbReference>
<evidence type="ECO:0000259" key="7">
    <source>
        <dbReference type="Pfam" id="PF01273"/>
    </source>
</evidence>
<comment type="similarity">
    <text evidence="2">Belongs to the BPI/LBP/Plunc superfamily. Plunc family.</text>
</comment>
<gene>
    <name evidence="9" type="primary">BPIFA2</name>
</gene>
<dbReference type="SUPFAM" id="SSF55394">
    <property type="entry name" value="Bactericidal permeability-increasing protein, BPI"/>
    <property type="match status" value="1"/>
</dbReference>
<evidence type="ECO:0000256" key="2">
    <source>
        <dbReference type="ARBA" id="ARBA00009020"/>
    </source>
</evidence>